<dbReference type="InterPro" id="IPR050739">
    <property type="entry name" value="MFP"/>
</dbReference>
<keyword evidence="4" id="KW-1133">Transmembrane helix</keyword>
<evidence type="ECO:0008006" key="9">
    <source>
        <dbReference type="Google" id="ProtNLM"/>
    </source>
</evidence>
<evidence type="ECO:0000256" key="5">
    <source>
        <dbReference type="ARBA" id="ARBA00023136"/>
    </source>
</evidence>
<reference evidence="7 8" key="1">
    <citation type="submission" date="2015-06" db="EMBL/GenBank/DDBJ databases">
        <title>Cloning and characterization of the uncialamcin biosynthetic gene cluster.</title>
        <authorList>
            <person name="Yan X."/>
            <person name="Huang T."/>
            <person name="Ge H."/>
            <person name="Shen B."/>
        </authorList>
    </citation>
    <scope>NUCLEOTIDE SEQUENCE [LARGE SCALE GENOMIC DNA]</scope>
    <source>
        <strain evidence="7 8">DCA2648</strain>
    </source>
</reference>
<dbReference type="Proteomes" id="UP000186455">
    <property type="component" value="Unassembled WGS sequence"/>
</dbReference>
<keyword evidence="5" id="KW-0472">Membrane</keyword>
<comment type="subcellular location">
    <subcellularLocation>
        <location evidence="1">Membrane</location>
        <topology evidence="1">Single-pass membrane protein</topology>
    </subcellularLocation>
</comment>
<evidence type="ECO:0000313" key="7">
    <source>
        <dbReference type="EMBL" id="OKH95332.1"/>
    </source>
</evidence>
<comment type="similarity">
    <text evidence="2">Belongs to the membrane fusion protein (MFP) (TC 8.A.1) family.</text>
</comment>
<gene>
    <name evidence="7" type="ORF">AB852_00085</name>
</gene>
<feature type="region of interest" description="Disordered" evidence="6">
    <location>
        <begin position="229"/>
        <end position="251"/>
    </location>
</feature>
<dbReference type="RefSeq" id="WP_073782314.1">
    <property type="nucleotide sequence ID" value="NZ_JAPEPH010000001.1"/>
</dbReference>
<evidence type="ECO:0000256" key="6">
    <source>
        <dbReference type="SAM" id="MobiDB-lite"/>
    </source>
</evidence>
<dbReference type="AlphaFoldDB" id="A0A1Q4VBT9"/>
<dbReference type="EMBL" id="LFBV01000001">
    <property type="protein sequence ID" value="OKH95332.1"/>
    <property type="molecule type" value="Genomic_DNA"/>
</dbReference>
<comment type="caution">
    <text evidence="7">The sequence shown here is derived from an EMBL/GenBank/DDBJ whole genome shotgun (WGS) entry which is preliminary data.</text>
</comment>
<dbReference type="InterPro" id="IPR011053">
    <property type="entry name" value="Single_hybrid_motif"/>
</dbReference>
<evidence type="ECO:0000313" key="8">
    <source>
        <dbReference type="Proteomes" id="UP000186455"/>
    </source>
</evidence>
<dbReference type="STRING" id="1048205.AB852_00085"/>
<keyword evidence="8" id="KW-1185">Reference proteome</keyword>
<evidence type="ECO:0000256" key="2">
    <source>
        <dbReference type="ARBA" id="ARBA00009477"/>
    </source>
</evidence>
<accession>A0A1Q4VBT9</accession>
<dbReference type="PANTHER" id="PTHR30386:SF26">
    <property type="entry name" value="TRANSPORT PROTEIN COMB"/>
    <property type="match status" value="1"/>
</dbReference>
<proteinExistence type="inferred from homology"/>
<dbReference type="SUPFAM" id="SSF51230">
    <property type="entry name" value="Single hybrid motif"/>
    <property type="match status" value="1"/>
</dbReference>
<evidence type="ECO:0000256" key="3">
    <source>
        <dbReference type="ARBA" id="ARBA00022692"/>
    </source>
</evidence>
<protein>
    <recommendedName>
        <fullName evidence="9">Membrane fusion protein biotin-lipoyl like domain-containing protein</fullName>
    </recommendedName>
</protein>
<dbReference type="GO" id="GO:0016020">
    <property type="term" value="C:membrane"/>
    <property type="evidence" value="ECO:0007669"/>
    <property type="project" value="UniProtKB-SubCell"/>
</dbReference>
<organism evidence="7 8">
    <name type="scientific">Streptomyces uncialis</name>
    <dbReference type="NCBI Taxonomy" id="1048205"/>
    <lineage>
        <taxon>Bacteria</taxon>
        <taxon>Bacillati</taxon>
        <taxon>Actinomycetota</taxon>
        <taxon>Actinomycetes</taxon>
        <taxon>Kitasatosporales</taxon>
        <taxon>Streptomycetaceae</taxon>
        <taxon>Streptomyces</taxon>
    </lineage>
</organism>
<name>A0A1Q4VBT9_9ACTN</name>
<keyword evidence="3" id="KW-0812">Transmembrane</keyword>
<dbReference type="Gene3D" id="2.40.50.100">
    <property type="match status" value="1"/>
</dbReference>
<evidence type="ECO:0000256" key="4">
    <source>
        <dbReference type="ARBA" id="ARBA00022989"/>
    </source>
</evidence>
<sequence>MQFRQRALAKARSPEELDLPVRLARPQGRLALAVCALVLAASGGWAVTGGVPSELSAPGVLTHGHGGHVLQSPVAGQVTAVVAEEGERLAAGAPVLRVRTADGDRAVRAVAAGRITSLAVSIGAVVTAGAEVALVERVGRDGEPLIALLYVPADRAAAVTVGARVEVTVESVPARRYGKLGGVVREVGRTPQSARRIGAFLGDARLGAEFTRRGLPVTVEVRLDRDPATRSGYRWSAPPGPPYPPGSMTRASGAVRLPAQRPIDWLLP</sequence>
<dbReference type="PANTHER" id="PTHR30386">
    <property type="entry name" value="MEMBRANE FUSION SUBUNIT OF EMRAB-TOLC MULTIDRUG EFFLUX PUMP"/>
    <property type="match status" value="1"/>
</dbReference>
<evidence type="ECO:0000256" key="1">
    <source>
        <dbReference type="ARBA" id="ARBA00004167"/>
    </source>
</evidence>